<keyword evidence="2" id="KW-1185">Reference proteome</keyword>
<dbReference type="Proteomes" id="UP000824782">
    <property type="component" value="Unassembled WGS sequence"/>
</dbReference>
<gene>
    <name evidence="1" type="ORF">GDO81_014771</name>
</gene>
<proteinExistence type="predicted"/>
<accession>A0AAV7AJA5</accession>
<protein>
    <submittedName>
        <fullName evidence="1">Uncharacterized protein</fullName>
    </submittedName>
</protein>
<name>A0AAV7AJA5_ENGPU</name>
<sequence length="88" mass="9939">MQILLLDSLNVFSRPKSLLMMSCFIKGLGTTYDVILDKAERCGMMSSRRQPFCDIILDQEAGEIHSVMSSWKKGVETFYDVILDQEGG</sequence>
<evidence type="ECO:0000313" key="1">
    <source>
        <dbReference type="EMBL" id="KAG8560072.1"/>
    </source>
</evidence>
<dbReference type="EMBL" id="WNYA01000007">
    <property type="protein sequence ID" value="KAG8560072.1"/>
    <property type="molecule type" value="Genomic_DNA"/>
</dbReference>
<reference evidence="1" key="1">
    <citation type="thesis" date="2020" institute="ProQuest LLC" country="789 East Eisenhower Parkway, Ann Arbor, MI, USA">
        <title>Comparative Genomics and Chromosome Evolution.</title>
        <authorList>
            <person name="Mudd A.B."/>
        </authorList>
    </citation>
    <scope>NUCLEOTIDE SEQUENCE</scope>
    <source>
        <strain evidence="1">237g6f4</strain>
        <tissue evidence="1">Blood</tissue>
    </source>
</reference>
<dbReference type="AlphaFoldDB" id="A0AAV7AJA5"/>
<organism evidence="1 2">
    <name type="scientific">Engystomops pustulosus</name>
    <name type="common">Tungara frog</name>
    <name type="synonym">Physalaemus pustulosus</name>
    <dbReference type="NCBI Taxonomy" id="76066"/>
    <lineage>
        <taxon>Eukaryota</taxon>
        <taxon>Metazoa</taxon>
        <taxon>Chordata</taxon>
        <taxon>Craniata</taxon>
        <taxon>Vertebrata</taxon>
        <taxon>Euteleostomi</taxon>
        <taxon>Amphibia</taxon>
        <taxon>Batrachia</taxon>
        <taxon>Anura</taxon>
        <taxon>Neobatrachia</taxon>
        <taxon>Hyloidea</taxon>
        <taxon>Leptodactylidae</taxon>
        <taxon>Leiuperinae</taxon>
        <taxon>Engystomops</taxon>
    </lineage>
</organism>
<evidence type="ECO:0000313" key="2">
    <source>
        <dbReference type="Proteomes" id="UP000824782"/>
    </source>
</evidence>
<comment type="caution">
    <text evidence="1">The sequence shown here is derived from an EMBL/GenBank/DDBJ whole genome shotgun (WGS) entry which is preliminary data.</text>
</comment>